<keyword evidence="2" id="KW-0808">Transferase</keyword>
<reference evidence="2 3" key="1">
    <citation type="submission" date="2019-09" db="EMBL/GenBank/DDBJ databases">
        <title>Nitrincola iocasae sp. nov., a bacterium isolated from the sediment collected at a cold seep field in South China Sea.</title>
        <authorList>
            <person name="Zhang H."/>
            <person name="Wang H."/>
            <person name="Li C."/>
        </authorList>
    </citation>
    <scope>NUCLEOTIDE SEQUENCE [LARGE SCALE GENOMIC DNA]</scope>
    <source>
        <strain evidence="2 3">KXZD1103</strain>
    </source>
</reference>
<dbReference type="RefSeq" id="WP_151057764.1">
    <property type="nucleotide sequence ID" value="NZ_CP044222.1"/>
</dbReference>
<protein>
    <submittedName>
        <fullName evidence="2">Methyltransferase</fullName>
    </submittedName>
</protein>
<feature type="region of interest" description="Disordered" evidence="1">
    <location>
        <begin position="1"/>
        <end position="22"/>
    </location>
</feature>
<dbReference type="GO" id="GO:0032259">
    <property type="term" value="P:methylation"/>
    <property type="evidence" value="ECO:0007669"/>
    <property type="project" value="UniProtKB-KW"/>
</dbReference>
<name>A0A5J6LIG3_9GAMM</name>
<evidence type="ECO:0000313" key="3">
    <source>
        <dbReference type="Proteomes" id="UP000325606"/>
    </source>
</evidence>
<accession>A0A5J6LIG3</accession>
<keyword evidence="3" id="KW-1185">Reference proteome</keyword>
<proteinExistence type="predicted"/>
<dbReference type="KEGG" id="nik:F5I99_16110"/>
<dbReference type="InterPro" id="IPR044053">
    <property type="entry name" value="AsaB-like"/>
</dbReference>
<dbReference type="AlphaFoldDB" id="A0A5J6LIG3"/>
<dbReference type="EMBL" id="CP044222">
    <property type="protein sequence ID" value="QEW07891.1"/>
    <property type="molecule type" value="Genomic_DNA"/>
</dbReference>
<dbReference type="PANTHER" id="PTHR34598">
    <property type="entry name" value="BLL6449 PROTEIN"/>
    <property type="match status" value="1"/>
</dbReference>
<evidence type="ECO:0000313" key="2">
    <source>
        <dbReference type="EMBL" id="QEW07891.1"/>
    </source>
</evidence>
<keyword evidence="2" id="KW-0489">Methyltransferase</keyword>
<dbReference type="NCBIfam" id="NF041278">
    <property type="entry name" value="CmcJ_NvfI_EfuI"/>
    <property type="match status" value="1"/>
</dbReference>
<dbReference type="GO" id="GO:0016491">
    <property type="term" value="F:oxidoreductase activity"/>
    <property type="evidence" value="ECO:0007669"/>
    <property type="project" value="InterPro"/>
</dbReference>
<dbReference type="Proteomes" id="UP000325606">
    <property type="component" value="Chromosome"/>
</dbReference>
<evidence type="ECO:0000256" key="1">
    <source>
        <dbReference type="SAM" id="MobiDB-lite"/>
    </source>
</evidence>
<sequence length="299" mass="34327">MNTTLFKPINHQRTLGSTQNSGPITGKLNYLVPDTETPTHYTFTPPEGIPWENVEYEAREVEIRDARLASTQLDVQGFELWEAPSEVRNFDNVTEVRSGYYPEIERLVKLATGANRAIVFDHLVRQRRTESEPLDFGRREEGVSVVPANGRIHNDYTEASGSRRLEMVIDELQARQSIYRFSIVNVWRSIGDPVIDTPLAVCDSQSISTLDLVQARVIYPKREGEIYVLKHSSRHRWYYFPDMSHTEALIFKQYDSELTGVSRFTPHAAFQNPLGVAHQKPRKSIEVRCLVVHDMELPQ</sequence>
<dbReference type="PANTHER" id="PTHR34598:SF3">
    <property type="entry name" value="OXIDOREDUCTASE AN1597"/>
    <property type="match status" value="1"/>
</dbReference>
<dbReference type="GO" id="GO:0008168">
    <property type="term" value="F:methyltransferase activity"/>
    <property type="evidence" value="ECO:0007669"/>
    <property type="project" value="UniProtKB-KW"/>
</dbReference>
<gene>
    <name evidence="2" type="ORF">F5I99_16110</name>
</gene>
<organism evidence="2 3">
    <name type="scientific">Nitrincola iocasae</name>
    <dbReference type="NCBI Taxonomy" id="2614693"/>
    <lineage>
        <taxon>Bacteria</taxon>
        <taxon>Pseudomonadati</taxon>
        <taxon>Pseudomonadota</taxon>
        <taxon>Gammaproteobacteria</taxon>
        <taxon>Oceanospirillales</taxon>
        <taxon>Oceanospirillaceae</taxon>
        <taxon>Nitrincola</taxon>
    </lineage>
</organism>